<comment type="cofactor">
    <cofactor evidence="1">
        <name>FAD</name>
        <dbReference type="ChEBI" id="CHEBI:57692"/>
    </cofactor>
</comment>
<keyword evidence="5" id="KW-0521">NADP</keyword>
<gene>
    <name evidence="9" type="ORF">QGN29_05935</name>
</gene>
<dbReference type="FunFam" id="3.50.50.60:FF:000228">
    <property type="entry name" value="FAD-containing monooxygenase EthA"/>
    <property type="match status" value="1"/>
</dbReference>
<dbReference type="Gene3D" id="3.50.50.60">
    <property type="entry name" value="FAD/NAD(P)-binding domain"/>
    <property type="match status" value="3"/>
</dbReference>
<dbReference type="PANTHER" id="PTHR43872:SF1">
    <property type="entry name" value="MONOOXYGENASE, PUTATIVE (AFU_ORTHOLOGUE AFUA_8G02570)-RELATED"/>
    <property type="match status" value="1"/>
</dbReference>
<keyword evidence="8" id="KW-1133">Transmembrane helix</keyword>
<evidence type="ECO:0000256" key="4">
    <source>
        <dbReference type="ARBA" id="ARBA00022827"/>
    </source>
</evidence>
<dbReference type="GO" id="GO:0004497">
    <property type="term" value="F:monooxygenase activity"/>
    <property type="evidence" value="ECO:0007669"/>
    <property type="project" value="UniProtKB-KW"/>
</dbReference>
<proteinExistence type="inferred from homology"/>
<dbReference type="EC" id="1.14.13.-" evidence="9"/>
<dbReference type="Proteomes" id="UP001268683">
    <property type="component" value="Chromosome"/>
</dbReference>
<name>A0AA52EKX8_9PROT</name>
<comment type="similarity">
    <text evidence="2">Belongs to the FAD-binding monooxygenase family.</text>
</comment>
<evidence type="ECO:0000256" key="5">
    <source>
        <dbReference type="ARBA" id="ARBA00022857"/>
    </source>
</evidence>
<keyword evidence="6 9" id="KW-0560">Oxidoreductase</keyword>
<accession>A0AA52EKX8</accession>
<keyword evidence="7" id="KW-0503">Monooxygenase</keyword>
<dbReference type="RefSeq" id="WP_310799776.1">
    <property type="nucleotide sequence ID" value="NZ_CP123872.1"/>
</dbReference>
<evidence type="ECO:0000313" key="10">
    <source>
        <dbReference type="Proteomes" id="UP001268683"/>
    </source>
</evidence>
<dbReference type="PANTHER" id="PTHR43872">
    <property type="entry name" value="MONOOXYGENASE, PUTATIVE (AFU_ORTHOLOGUE AFUA_8G02570)-RELATED"/>
    <property type="match status" value="1"/>
</dbReference>
<dbReference type="EMBL" id="CP123872">
    <property type="protein sequence ID" value="WND03911.1"/>
    <property type="molecule type" value="Genomic_DNA"/>
</dbReference>
<organism evidence="9 10">
    <name type="scientific">Temperatibacter marinus</name>
    <dbReference type="NCBI Taxonomy" id="1456591"/>
    <lineage>
        <taxon>Bacteria</taxon>
        <taxon>Pseudomonadati</taxon>
        <taxon>Pseudomonadota</taxon>
        <taxon>Alphaproteobacteria</taxon>
        <taxon>Kordiimonadales</taxon>
        <taxon>Temperatibacteraceae</taxon>
        <taxon>Temperatibacter</taxon>
    </lineage>
</organism>
<sequence>MQKLDVLIIGAGISGIGYGAYLSMNCPDKSFRLIETRQNLGGTWDLYKYPGIRSDSDMYTFGYKFKPWNKPKDISPAADILSYLNETVDDFKMRPKIDFQHCVKKANWVSAQKCWHVTVQNVQTGEEYLYEARYVIASTGYYDYEKPYLPNFKGQERFKGDFFHAQLWPDALCYKDKKVVVIGSGATAVTIVPNMVHEVDHVTMLQRSPTYMMSVPGSFLSHKIIKAFLPQKWAHAVIRKKILTQMRLLLWACDRFPIRVRRYLMEQASQHLEGKIDVETHFNPHYNPWEQRLCFMPDGDFFKALLTEKASVVTDHIEAFTDTGIQLKSGNHLEADIIIAATGLNLKIQKHFEYFKDDEPVNTAELFTYKGVMLAGLPNLFPVMGYSGQSWTLKVDLAAQYFCDLLKLADQKGAVSVTPKPPVTDGKKVYSLFGKRLEKASYIKRALDQMPLQLEEEPYSFLDLQQKDKKILAKSQIDDGYLIFE</sequence>
<keyword evidence="10" id="KW-1185">Reference proteome</keyword>
<dbReference type="Pfam" id="PF13738">
    <property type="entry name" value="Pyr_redox_3"/>
    <property type="match status" value="1"/>
</dbReference>
<dbReference type="InterPro" id="IPR036188">
    <property type="entry name" value="FAD/NAD-bd_sf"/>
</dbReference>
<evidence type="ECO:0000313" key="9">
    <source>
        <dbReference type="EMBL" id="WND03911.1"/>
    </source>
</evidence>
<feature type="transmembrane region" description="Helical" evidence="8">
    <location>
        <begin position="6"/>
        <end position="24"/>
    </location>
</feature>
<evidence type="ECO:0000256" key="3">
    <source>
        <dbReference type="ARBA" id="ARBA00022630"/>
    </source>
</evidence>
<dbReference type="AlphaFoldDB" id="A0AA52EKX8"/>
<evidence type="ECO:0000256" key="1">
    <source>
        <dbReference type="ARBA" id="ARBA00001974"/>
    </source>
</evidence>
<keyword evidence="8" id="KW-0472">Membrane</keyword>
<reference evidence="9" key="1">
    <citation type="submission" date="2023-04" db="EMBL/GenBank/DDBJ databases">
        <title>Complete genome sequence of Temperatibacter marinus.</title>
        <authorList>
            <person name="Rong J.-C."/>
            <person name="Yi M.-L."/>
            <person name="Zhao Q."/>
        </authorList>
    </citation>
    <scope>NUCLEOTIDE SEQUENCE</scope>
    <source>
        <strain evidence="9">NBRC 110045</strain>
    </source>
</reference>
<evidence type="ECO:0000256" key="6">
    <source>
        <dbReference type="ARBA" id="ARBA00023002"/>
    </source>
</evidence>
<dbReference type="SUPFAM" id="SSF51905">
    <property type="entry name" value="FAD/NAD(P)-binding domain"/>
    <property type="match status" value="2"/>
</dbReference>
<dbReference type="InterPro" id="IPR051820">
    <property type="entry name" value="FAD-binding_MO"/>
</dbReference>
<evidence type="ECO:0000256" key="2">
    <source>
        <dbReference type="ARBA" id="ARBA00010139"/>
    </source>
</evidence>
<evidence type="ECO:0000256" key="8">
    <source>
        <dbReference type="SAM" id="Phobius"/>
    </source>
</evidence>
<dbReference type="KEGG" id="tmk:QGN29_05935"/>
<evidence type="ECO:0000256" key="7">
    <source>
        <dbReference type="ARBA" id="ARBA00023033"/>
    </source>
</evidence>
<keyword evidence="8" id="KW-0812">Transmembrane</keyword>
<keyword evidence="3" id="KW-0285">Flavoprotein</keyword>
<protein>
    <submittedName>
        <fullName evidence="9">NAD(P)/FAD-dependent oxidoreductase</fullName>
        <ecNumber evidence="9">1.14.13.-</ecNumber>
    </submittedName>
</protein>
<keyword evidence="4" id="KW-0274">FAD</keyword>